<evidence type="ECO:0000313" key="1">
    <source>
        <dbReference type="EMBL" id="RAK90576.1"/>
    </source>
</evidence>
<dbReference type="Proteomes" id="UP000249748">
    <property type="component" value="Unassembled WGS sequence"/>
</dbReference>
<protein>
    <submittedName>
        <fullName evidence="1">UbiA prenyltransferase family protein</fullName>
    </submittedName>
</protein>
<reference evidence="1" key="1">
    <citation type="submission" date="2018-02" db="EMBL/GenBank/DDBJ databases">
        <title>The genomes of Aspergillus section Nigri reveals drivers in fungal speciation.</title>
        <authorList>
            <consortium name="DOE Joint Genome Institute"/>
            <person name="Vesth T.C."/>
            <person name="Nybo J."/>
            <person name="Theobald S."/>
            <person name="Brandl J."/>
            <person name="Frisvad J.C."/>
            <person name="Nielsen K.F."/>
            <person name="Lyhne E.K."/>
            <person name="Kogle M.E."/>
            <person name="Kuo A."/>
            <person name="Riley R."/>
            <person name="Clum A."/>
            <person name="Nolan M."/>
            <person name="Lipzen A."/>
            <person name="Salamov A."/>
            <person name="Henrissat B."/>
            <person name="Wiebenga A."/>
            <person name="De vries R.P."/>
            <person name="Grigoriev I.V."/>
            <person name="Mortensen U.H."/>
            <person name="Andersen M.R."/>
            <person name="Baker S.E."/>
        </authorList>
    </citation>
    <scope>NUCLEOTIDE SEQUENCE</scope>
    <source>
        <strain evidence="1">CBS 115574</strain>
    </source>
</reference>
<sequence>MSLAANRVNNSSLRSAPWNNLLYWLYVTIKREIEISYAFMESNFDAAFVPFPIFATASLLYRRATYEEAVSSLTNTLLYGFFFYYSTELANNAEGGTIEDEINKPNRPIVQSQTTVAAAKLRFYLASATWLLLSYSLDVCIWSLLWIAVLVSHYLLRASRIGPAKDLCIVLGVTSQLMACWKLGGSDMHAGWRWVKLIILWIFFTVPIQDFRDVSGDLAAGRRTTPILLGDFPARIYASLGLITTEYILITHRVLELGCTLPTALMTSLISLLTLGLVYRLTLLRTIEHDRVSYRWYIALYNLILITACGKLKRVHVPDATLDPLDMVHDLQELEPGGSITYCHSLPRRYREQLEPGETYELVWTGTKISLWDWGVPSDYVESRLTASLIQPDLILPGGPRVMFTYEQIESPAFIRRQSTPPLLPSDRVQGAPILSVELSGPKIITPEGKRYASLHVCYHGSPTDRPIIFRHHVIWELLCSYCLESGLWELQEGPCGCSGLFLDDPNITVNVVEDEGFITLKLEEYWSPLWIILEDIYGWDVGDIWCYYFKGGTVDWWDYGGVDEYADTNVQIPPHPWGNCQQQLANFFVLPNPPCQGRGPFPLAKLYYSRNTFSSTKFGSEMGPLVLGGP</sequence>
<dbReference type="EMBL" id="KZ824544">
    <property type="protein sequence ID" value="RAK90576.1"/>
    <property type="molecule type" value="Genomic_DNA"/>
</dbReference>
<organism evidence="1 2">
    <name type="scientific">Aspergillus costaricaensis CBS 115574</name>
    <dbReference type="NCBI Taxonomy" id="1448317"/>
    <lineage>
        <taxon>Eukaryota</taxon>
        <taxon>Fungi</taxon>
        <taxon>Dikarya</taxon>
        <taxon>Ascomycota</taxon>
        <taxon>Pezizomycotina</taxon>
        <taxon>Eurotiomycetes</taxon>
        <taxon>Eurotiomycetidae</taxon>
        <taxon>Eurotiales</taxon>
        <taxon>Aspergillaceae</taxon>
        <taxon>Aspergillus</taxon>
        <taxon>Aspergillus subgen. Circumdati</taxon>
    </lineage>
</organism>
<keyword evidence="2" id="KW-1185">Reference proteome</keyword>
<name>A0ACD1IJK4_9EURO</name>
<gene>
    <name evidence="1" type="ORF">BO79DRAFT_262324</name>
</gene>
<evidence type="ECO:0000313" key="2">
    <source>
        <dbReference type="Proteomes" id="UP000249748"/>
    </source>
</evidence>
<accession>A0ACD1IJK4</accession>
<proteinExistence type="predicted"/>